<name>A0A2P8DXF2_9ACTN</name>
<dbReference type="OrthoDB" id="3267321at2"/>
<accession>A0A2P8DXF2</accession>
<dbReference type="GO" id="GO:0033281">
    <property type="term" value="C:TAT protein transport complex"/>
    <property type="evidence" value="ECO:0007669"/>
    <property type="project" value="UniProtKB-UniRule"/>
</dbReference>
<keyword evidence="5 9" id="KW-0653">Protein transport</keyword>
<dbReference type="AlphaFoldDB" id="A0A2P8DXF2"/>
<proteinExistence type="inferred from homology"/>
<evidence type="ECO:0000256" key="1">
    <source>
        <dbReference type="ARBA" id="ARBA00004167"/>
    </source>
</evidence>
<keyword evidence="2 9" id="KW-0813">Transport</keyword>
<dbReference type="Pfam" id="PF02416">
    <property type="entry name" value="TatA_B_E"/>
    <property type="match status" value="1"/>
</dbReference>
<evidence type="ECO:0000256" key="6">
    <source>
        <dbReference type="ARBA" id="ARBA00022989"/>
    </source>
</evidence>
<keyword evidence="6 9" id="KW-1133">Transmembrane helix</keyword>
<sequence length="208" mass="21066">MFDIGIGEVFVILVVALLVFGPDRLPAMAKQAASFVRDLRTMVANARRDLSGSVSDLGIDEDDLRTLSDLRNPQSFVRKKVLDGVDLGLDDLGIEDEPKNGHATNGKSRDGSRSDGSVERTSRKTGTATGSDASGDSTGSGGTDADAGGDGSEVSPNGSEVNPNGAGAAESAPSAADSADTVSDGAAAADPDTVRAGAEAPRFDPDAT</sequence>
<gene>
    <name evidence="9" type="primary">tatB</name>
    <name evidence="11" type="ORF">CLV30_112111</name>
</gene>
<dbReference type="PANTHER" id="PTHR33162">
    <property type="entry name" value="SEC-INDEPENDENT PROTEIN TRANSLOCASE PROTEIN TATA, CHLOROPLASTIC"/>
    <property type="match status" value="1"/>
</dbReference>
<keyword evidence="8 9" id="KW-0472">Membrane</keyword>
<keyword evidence="7 9" id="KW-0811">Translocation</keyword>
<comment type="caution">
    <text evidence="11">The sequence shown here is derived from an EMBL/GenBank/DDBJ whole genome shotgun (WGS) entry which is preliminary data.</text>
</comment>
<evidence type="ECO:0000256" key="4">
    <source>
        <dbReference type="ARBA" id="ARBA00022692"/>
    </source>
</evidence>
<dbReference type="Gene3D" id="1.20.5.3310">
    <property type="match status" value="1"/>
</dbReference>
<comment type="subunit">
    <text evidence="9">The Tat system comprises two distinct complexes: a TatABC complex, containing multiple copies of TatA, TatB and TatC subunits, and a separate TatA complex, containing only TatA subunits. Substrates initially bind to the TatABC complex, which probably triggers association of the separate TatA complex to form the active translocon.</text>
</comment>
<evidence type="ECO:0000256" key="3">
    <source>
        <dbReference type="ARBA" id="ARBA00022475"/>
    </source>
</evidence>
<comment type="function">
    <text evidence="9">Part of the twin-arginine translocation (Tat) system that transports large folded proteins containing a characteristic twin-arginine motif in their signal peptide across membranes. Together with TatC, TatB is part of a receptor directly interacting with Tat signal peptides. TatB may form an oligomeric binding site that transiently accommodates folded Tat precursor proteins before their translocation.</text>
</comment>
<keyword evidence="4 9" id="KW-0812">Transmembrane</keyword>
<feature type="compositionally biased region" description="Basic and acidic residues" evidence="10">
    <location>
        <begin position="107"/>
        <end position="122"/>
    </location>
</feature>
<dbReference type="Proteomes" id="UP000243528">
    <property type="component" value="Unassembled WGS sequence"/>
</dbReference>
<dbReference type="GO" id="GO:0043953">
    <property type="term" value="P:protein transport by the Tat complex"/>
    <property type="evidence" value="ECO:0007669"/>
    <property type="project" value="UniProtKB-UniRule"/>
</dbReference>
<dbReference type="InterPro" id="IPR003369">
    <property type="entry name" value="TatA/B/E"/>
</dbReference>
<dbReference type="EMBL" id="PYGE01000012">
    <property type="protein sequence ID" value="PSL01872.1"/>
    <property type="molecule type" value="Genomic_DNA"/>
</dbReference>
<evidence type="ECO:0000313" key="11">
    <source>
        <dbReference type="EMBL" id="PSL01872.1"/>
    </source>
</evidence>
<protein>
    <recommendedName>
        <fullName evidence="9">Sec-independent protein translocase protein TatB</fullName>
    </recommendedName>
</protein>
<evidence type="ECO:0000256" key="5">
    <source>
        <dbReference type="ARBA" id="ARBA00022927"/>
    </source>
</evidence>
<evidence type="ECO:0000256" key="8">
    <source>
        <dbReference type="ARBA" id="ARBA00023136"/>
    </source>
</evidence>
<keyword evidence="12" id="KW-1185">Reference proteome</keyword>
<reference evidence="11 12" key="1">
    <citation type="submission" date="2018-03" db="EMBL/GenBank/DDBJ databases">
        <title>Genomic Encyclopedia of Archaeal and Bacterial Type Strains, Phase II (KMG-II): from individual species to whole genera.</title>
        <authorList>
            <person name="Goeker M."/>
        </authorList>
    </citation>
    <scope>NUCLEOTIDE SEQUENCE [LARGE SCALE GENOMIC DNA]</scope>
    <source>
        <strain evidence="11 12">DSM 45211</strain>
    </source>
</reference>
<evidence type="ECO:0000313" key="12">
    <source>
        <dbReference type="Proteomes" id="UP000243528"/>
    </source>
</evidence>
<dbReference type="HAMAP" id="MF_00237">
    <property type="entry name" value="TatB"/>
    <property type="match status" value="1"/>
</dbReference>
<keyword evidence="3 9" id="KW-1003">Cell membrane</keyword>
<organism evidence="11 12">
    <name type="scientific">Haloactinopolyspora alba</name>
    <dbReference type="NCBI Taxonomy" id="648780"/>
    <lineage>
        <taxon>Bacteria</taxon>
        <taxon>Bacillati</taxon>
        <taxon>Actinomycetota</taxon>
        <taxon>Actinomycetes</taxon>
        <taxon>Jiangellales</taxon>
        <taxon>Jiangellaceae</taxon>
        <taxon>Haloactinopolyspora</taxon>
    </lineage>
</organism>
<dbReference type="RefSeq" id="WP_106538332.1">
    <property type="nucleotide sequence ID" value="NZ_PYGE01000012.1"/>
</dbReference>
<dbReference type="PRINTS" id="PR01506">
    <property type="entry name" value="TATBPROTEIN"/>
</dbReference>
<dbReference type="GO" id="GO:0008320">
    <property type="term" value="F:protein transmembrane transporter activity"/>
    <property type="evidence" value="ECO:0007669"/>
    <property type="project" value="UniProtKB-UniRule"/>
</dbReference>
<comment type="subcellular location">
    <subcellularLocation>
        <location evidence="9">Cell membrane</location>
        <topology evidence="9">Single-pass membrane protein</topology>
    </subcellularLocation>
    <subcellularLocation>
        <location evidence="1">Membrane</location>
        <topology evidence="1">Single-pass membrane protein</topology>
    </subcellularLocation>
</comment>
<evidence type="ECO:0000256" key="2">
    <source>
        <dbReference type="ARBA" id="ARBA00022448"/>
    </source>
</evidence>
<evidence type="ECO:0000256" key="9">
    <source>
        <dbReference type="HAMAP-Rule" id="MF_00237"/>
    </source>
</evidence>
<feature type="compositionally biased region" description="Low complexity" evidence="10">
    <location>
        <begin position="125"/>
        <end position="137"/>
    </location>
</feature>
<dbReference type="InterPro" id="IPR018448">
    <property type="entry name" value="TatB"/>
</dbReference>
<evidence type="ECO:0000256" key="10">
    <source>
        <dbReference type="SAM" id="MobiDB-lite"/>
    </source>
</evidence>
<feature type="compositionally biased region" description="Low complexity" evidence="10">
    <location>
        <begin position="165"/>
        <end position="190"/>
    </location>
</feature>
<comment type="similarity">
    <text evidence="9">Belongs to the TatB family.</text>
</comment>
<evidence type="ECO:0000256" key="7">
    <source>
        <dbReference type="ARBA" id="ARBA00023010"/>
    </source>
</evidence>
<dbReference type="PANTHER" id="PTHR33162:SF1">
    <property type="entry name" value="SEC-INDEPENDENT PROTEIN TRANSLOCASE PROTEIN TATA, CHLOROPLASTIC"/>
    <property type="match status" value="1"/>
</dbReference>
<feature type="region of interest" description="Disordered" evidence="10">
    <location>
        <begin position="91"/>
        <end position="208"/>
    </location>
</feature>